<dbReference type="InterPro" id="IPR013497">
    <property type="entry name" value="Topo_IA_cen"/>
</dbReference>
<dbReference type="HOGENOM" id="CLU_002929_1_2_1"/>
<feature type="region of interest" description="Disordered" evidence="13">
    <location>
        <begin position="718"/>
        <end position="766"/>
    </location>
</feature>
<dbReference type="PANTHER" id="PTHR11390:SF21">
    <property type="entry name" value="DNA TOPOISOMERASE 3-ALPHA"/>
    <property type="match status" value="1"/>
</dbReference>
<dbReference type="PRINTS" id="PR00417">
    <property type="entry name" value="PRTPISMRASEI"/>
</dbReference>
<sequence>MRVLNVAEKNDAAKELSRIMSRGQCTRREGQSRFNKIYEFNFNILNANARMVMTSVSGHLMSLEFAIAYRKWSSCSPLSLFDAPVVKNVGEDYLPIKKTLECEVRGSQALIIWTDCDREGENIGHEIIDVCTKVCPRIKVYRARFSEITPQSVQRACANLVAPDRLQSEAVDVRMELDLRIGAAFTRFQTLRLQKVFPGFLSDQLISYGSCQFPTLGFVVERYKQVQQFVPEQFFKIKVSHETPDGQVDFVWKRGRLFHRLPCLILYQMCLESPTAKVLSTSSRPKSKWRPLPLDTVELEKLASRKLHINAKETMKIAEKLYTQGRYSVTGTETTTFNAVESMISYIEFVTGFASDVLANGPNPRQGSKTDNAHPPIHPTQYTNNLQGNDKRLYEFIVRHFLACCSQDAQGRETSVEIDIAGEKFTATGLMITARNYLDVYPYDRWSTKVIPVYETNEEFQPTSIEMVDGETTPPPLLTEADLIALMEKHGIGTDATHADHIETIKSRSYVGVQGDGTFLPGQLGMGLVEGYDLMHFEFSKPKLRSGLEADLKRICDGTKSGAVVLREQIAKYKENFIQAAQEAIKLDQALSNYFGDPADFIEQELDPLAADPIVRPCPRCEQHQMTLRKTKEGRQVKLSFYMIGCQGFPQCRASIFLPKSVLALTVDESVCPVCRPRDVHMLRFTFKRGSVPPMTPLQYVGCIGGCDEMLTETLDIKDISRNTRGSQPSRGQSRGRSQSSQFGASQTSASGRGRGRGTRTTGSNQSSRYYVCYSDENAIVCTCGNAAIQLTVRKDGPNQGRQFYKCSQREGGCDFFLWADANGPLPSTPRPTLWSSTNGSSSWNDSGKRLDHVIGDELVCNCRQPAVSRTVNKDGPNKGRPFYSCSKPIGQSCGFFKWADQDEDGTGRGMSRGGSRGGTGGAARGGAGGGGRKRKRCGN</sequence>
<comment type="function">
    <text evidence="12">Introduces a single-strand break via transesterification at a target site in duplex DNA. Releases the supercoiling and torsional tension of DNA introduced during the DNA replication and transcription by transiently cleaving and rejoining one strand of the DNA duplex. The scissile phosphodiester is attacked by the catalytic tyrosine of the enzyme, resulting in the formation of a DNA-(5'-phosphotyrosyl)-enzyme intermediate and the expulsion of a 3'-OH DNA strand.</text>
</comment>
<dbReference type="InterPro" id="IPR013826">
    <property type="entry name" value="Topo_IA_cen_sub3"/>
</dbReference>
<comment type="similarity">
    <text evidence="3 12">Belongs to the type IA topoisomerase family.</text>
</comment>
<evidence type="ECO:0000256" key="11">
    <source>
        <dbReference type="PROSITE-ProRule" id="PRU01343"/>
    </source>
</evidence>
<dbReference type="SMART" id="SM00436">
    <property type="entry name" value="TOP1Bc"/>
    <property type="match status" value="1"/>
</dbReference>
<dbReference type="FunFam" id="1.10.290.10:FF:000001">
    <property type="entry name" value="DNA topoisomerase"/>
    <property type="match status" value="1"/>
</dbReference>
<dbReference type="eggNOG" id="KOG1956">
    <property type="taxonomic scope" value="Eukaryota"/>
</dbReference>
<dbReference type="OMA" id="MELAMGD"/>
<dbReference type="AlphaFoldDB" id="A7S883"/>
<name>A7S883_NEMVE</name>
<keyword evidence="5 11" id="KW-0863">Zinc-finger</keyword>
<keyword evidence="9 12" id="KW-0238">DNA-binding</keyword>
<feature type="compositionally biased region" description="Gly residues" evidence="13">
    <location>
        <begin position="908"/>
        <end position="931"/>
    </location>
</feature>
<feature type="domain" description="GRF-type" evidence="15">
    <location>
        <begin position="861"/>
        <end position="903"/>
    </location>
</feature>
<evidence type="ECO:0000259" key="14">
    <source>
        <dbReference type="PROSITE" id="PS50880"/>
    </source>
</evidence>
<evidence type="ECO:0000256" key="8">
    <source>
        <dbReference type="ARBA" id="ARBA00023029"/>
    </source>
</evidence>
<dbReference type="InterPro" id="IPR013824">
    <property type="entry name" value="Topo_IA_cen_sub1"/>
</dbReference>
<evidence type="ECO:0000256" key="4">
    <source>
        <dbReference type="ARBA" id="ARBA00022723"/>
    </source>
</evidence>
<feature type="compositionally biased region" description="Low complexity" evidence="13">
    <location>
        <begin position="725"/>
        <end position="752"/>
    </location>
</feature>
<dbReference type="InterPro" id="IPR013825">
    <property type="entry name" value="Topo_IA_cen_sub2"/>
</dbReference>
<dbReference type="FunFam" id="2.70.20.10:FF:000004">
    <property type="entry name" value="DNA topoisomerase"/>
    <property type="match status" value="1"/>
</dbReference>
<evidence type="ECO:0000259" key="16">
    <source>
        <dbReference type="PROSITE" id="PS52039"/>
    </source>
</evidence>
<keyword evidence="8 12" id="KW-0799">Topoisomerase</keyword>
<dbReference type="SUPFAM" id="SSF56712">
    <property type="entry name" value="Prokaryotic type I DNA topoisomerase"/>
    <property type="match status" value="1"/>
</dbReference>
<dbReference type="STRING" id="45351.A7S883"/>
<feature type="domain" description="Toprim" evidence="14">
    <location>
        <begin position="2"/>
        <end position="146"/>
    </location>
</feature>
<feature type="non-terminal residue" evidence="17">
    <location>
        <position position="940"/>
    </location>
</feature>
<keyword evidence="18" id="KW-1185">Reference proteome</keyword>
<keyword evidence="6" id="KW-0862">Zinc</keyword>
<dbReference type="PANTHER" id="PTHR11390">
    <property type="entry name" value="PROKARYOTIC DNA TOPOISOMERASE"/>
    <property type="match status" value="1"/>
</dbReference>
<dbReference type="Gene3D" id="3.40.50.140">
    <property type="match status" value="1"/>
</dbReference>
<evidence type="ECO:0000256" key="12">
    <source>
        <dbReference type="RuleBase" id="RU362092"/>
    </source>
</evidence>
<evidence type="ECO:0000256" key="7">
    <source>
        <dbReference type="ARBA" id="ARBA00022842"/>
    </source>
</evidence>
<dbReference type="GO" id="GO:0006265">
    <property type="term" value="P:DNA topological change"/>
    <property type="evidence" value="ECO:0000318"/>
    <property type="project" value="GO_Central"/>
</dbReference>
<dbReference type="Pfam" id="PF06839">
    <property type="entry name" value="Zn_ribbon_GRF"/>
    <property type="match status" value="2"/>
</dbReference>
<dbReference type="SMART" id="SM00493">
    <property type="entry name" value="TOPRIM"/>
    <property type="match status" value="1"/>
</dbReference>
<dbReference type="GO" id="GO:0003917">
    <property type="term" value="F:DNA topoisomerase type I (single strand cut, ATP-independent) activity"/>
    <property type="evidence" value="ECO:0000318"/>
    <property type="project" value="GO_Central"/>
</dbReference>
<dbReference type="Proteomes" id="UP000001593">
    <property type="component" value="Unassembled WGS sequence"/>
</dbReference>
<accession>A7S883</accession>
<evidence type="ECO:0000256" key="9">
    <source>
        <dbReference type="ARBA" id="ARBA00023125"/>
    </source>
</evidence>
<keyword evidence="7" id="KW-0460">Magnesium</keyword>
<dbReference type="PhylomeDB" id="A7S883"/>
<comment type="catalytic activity">
    <reaction evidence="1 12">
        <text>ATP-independent breakage of single-stranded DNA, followed by passage and rejoining.</text>
        <dbReference type="EC" id="5.6.2.1"/>
    </reaction>
</comment>
<evidence type="ECO:0000256" key="5">
    <source>
        <dbReference type="ARBA" id="ARBA00022771"/>
    </source>
</evidence>
<dbReference type="Gene3D" id="2.70.20.10">
    <property type="entry name" value="Topoisomerase I, domain 3"/>
    <property type="match status" value="1"/>
</dbReference>
<dbReference type="GO" id="GO:0031422">
    <property type="term" value="C:RecQ family helicase-topoisomerase III complex"/>
    <property type="evidence" value="ECO:0000318"/>
    <property type="project" value="GO_Central"/>
</dbReference>
<dbReference type="Pfam" id="PF01131">
    <property type="entry name" value="Topoisom_bac"/>
    <property type="match status" value="1"/>
</dbReference>
<dbReference type="GO" id="GO:0006310">
    <property type="term" value="P:DNA recombination"/>
    <property type="evidence" value="ECO:0000318"/>
    <property type="project" value="GO_Central"/>
</dbReference>
<dbReference type="InterPro" id="IPR010666">
    <property type="entry name" value="Znf_GRF"/>
</dbReference>
<evidence type="ECO:0000313" key="17">
    <source>
        <dbReference type="EMBL" id="EDO40018.1"/>
    </source>
</evidence>
<evidence type="ECO:0000259" key="15">
    <source>
        <dbReference type="PROSITE" id="PS51999"/>
    </source>
</evidence>
<protein>
    <recommendedName>
        <fullName evidence="12">DNA topoisomerase</fullName>
        <ecNumber evidence="12">5.6.2.1</ecNumber>
    </recommendedName>
</protein>
<evidence type="ECO:0000256" key="1">
    <source>
        <dbReference type="ARBA" id="ARBA00000213"/>
    </source>
</evidence>
<dbReference type="InterPro" id="IPR006171">
    <property type="entry name" value="TOPRIM_dom"/>
</dbReference>
<dbReference type="CDD" id="cd00186">
    <property type="entry name" value="TOP1Ac"/>
    <property type="match status" value="1"/>
</dbReference>
<keyword evidence="10 12" id="KW-0413">Isomerase</keyword>
<evidence type="ECO:0000256" key="13">
    <source>
        <dbReference type="SAM" id="MobiDB-lite"/>
    </source>
</evidence>
<dbReference type="PROSITE" id="PS52039">
    <property type="entry name" value="TOPO_IA_2"/>
    <property type="match status" value="1"/>
</dbReference>
<dbReference type="InParanoid" id="A7S883"/>
<dbReference type="InterPro" id="IPR034144">
    <property type="entry name" value="TOPRIM_TopoIII"/>
</dbReference>
<dbReference type="GO" id="GO:0006281">
    <property type="term" value="P:DNA repair"/>
    <property type="evidence" value="ECO:0000318"/>
    <property type="project" value="GO_Central"/>
</dbReference>
<dbReference type="PROSITE" id="PS51999">
    <property type="entry name" value="ZF_GRF"/>
    <property type="match status" value="2"/>
</dbReference>
<keyword evidence="4" id="KW-0479">Metal-binding</keyword>
<dbReference type="GO" id="GO:0003677">
    <property type="term" value="F:DNA binding"/>
    <property type="evidence" value="ECO:0007669"/>
    <property type="project" value="UniProtKB-KW"/>
</dbReference>
<evidence type="ECO:0000256" key="10">
    <source>
        <dbReference type="ARBA" id="ARBA00023235"/>
    </source>
</evidence>
<dbReference type="FunFam" id="3.40.50.140:FF:000003">
    <property type="entry name" value="DNA topoisomerase"/>
    <property type="match status" value="1"/>
</dbReference>
<dbReference type="PROSITE" id="PS50880">
    <property type="entry name" value="TOPRIM"/>
    <property type="match status" value="1"/>
</dbReference>
<reference evidence="17 18" key="1">
    <citation type="journal article" date="2007" name="Science">
        <title>Sea anemone genome reveals ancestral eumetazoan gene repertoire and genomic organization.</title>
        <authorList>
            <person name="Putnam N.H."/>
            <person name="Srivastava M."/>
            <person name="Hellsten U."/>
            <person name="Dirks B."/>
            <person name="Chapman J."/>
            <person name="Salamov A."/>
            <person name="Terry A."/>
            <person name="Shapiro H."/>
            <person name="Lindquist E."/>
            <person name="Kapitonov V.V."/>
            <person name="Jurka J."/>
            <person name="Genikhovich G."/>
            <person name="Grigoriev I.V."/>
            <person name="Lucas S.M."/>
            <person name="Steele R.E."/>
            <person name="Finnerty J.R."/>
            <person name="Technau U."/>
            <person name="Martindale M.Q."/>
            <person name="Rokhsar D.S."/>
        </authorList>
    </citation>
    <scope>NUCLEOTIDE SEQUENCE [LARGE SCALE GENOMIC DNA]</scope>
    <source>
        <strain evidence="18">CH2 X CH6</strain>
    </source>
</reference>
<dbReference type="GO" id="GO:0005634">
    <property type="term" value="C:nucleus"/>
    <property type="evidence" value="ECO:0000318"/>
    <property type="project" value="GO_Central"/>
</dbReference>
<dbReference type="InterPro" id="IPR003601">
    <property type="entry name" value="Topo_IA_2"/>
</dbReference>
<dbReference type="InterPro" id="IPR000380">
    <property type="entry name" value="Topo_IA"/>
</dbReference>
<comment type="cofactor">
    <cofactor evidence="2">
        <name>Mg(2+)</name>
        <dbReference type="ChEBI" id="CHEBI:18420"/>
    </cofactor>
</comment>
<dbReference type="CDD" id="cd03362">
    <property type="entry name" value="TOPRIM_TopoIA_TopoIII"/>
    <property type="match status" value="1"/>
</dbReference>
<dbReference type="InterPro" id="IPR003602">
    <property type="entry name" value="Topo_IA_DNA-bd_dom"/>
</dbReference>
<feature type="domain" description="Topo IA-type catalytic" evidence="16">
    <location>
        <begin position="164"/>
        <end position="578"/>
    </location>
</feature>
<evidence type="ECO:0000313" key="18">
    <source>
        <dbReference type="Proteomes" id="UP000001593"/>
    </source>
</evidence>
<dbReference type="InterPro" id="IPR023405">
    <property type="entry name" value="Topo_IA_core_domain"/>
</dbReference>
<feature type="region of interest" description="Disordered" evidence="13">
    <location>
        <begin position="361"/>
        <end position="384"/>
    </location>
</feature>
<dbReference type="Gene3D" id="1.10.290.10">
    <property type="entry name" value="Topoisomerase I, domain 4"/>
    <property type="match status" value="1"/>
</dbReference>
<gene>
    <name evidence="17" type="ORF">NEMVEDRAFT_v1g108642</name>
</gene>
<feature type="region of interest" description="Disordered" evidence="13">
    <location>
        <begin position="903"/>
        <end position="940"/>
    </location>
</feature>
<dbReference type="Pfam" id="PF01751">
    <property type="entry name" value="Toprim"/>
    <property type="match status" value="1"/>
</dbReference>
<dbReference type="FunFam" id="1.10.460.10:FF:000003">
    <property type="entry name" value="DNA topoisomerase"/>
    <property type="match status" value="1"/>
</dbReference>
<dbReference type="GO" id="GO:0008270">
    <property type="term" value="F:zinc ion binding"/>
    <property type="evidence" value="ECO:0007669"/>
    <property type="project" value="UniProtKB-KW"/>
</dbReference>
<dbReference type="SMART" id="SM00437">
    <property type="entry name" value="TOP1Ac"/>
    <property type="match status" value="1"/>
</dbReference>
<proteinExistence type="inferred from homology"/>
<organism evidence="17 18">
    <name type="scientific">Nematostella vectensis</name>
    <name type="common">Starlet sea anemone</name>
    <dbReference type="NCBI Taxonomy" id="45351"/>
    <lineage>
        <taxon>Eukaryota</taxon>
        <taxon>Metazoa</taxon>
        <taxon>Cnidaria</taxon>
        <taxon>Anthozoa</taxon>
        <taxon>Hexacorallia</taxon>
        <taxon>Actiniaria</taxon>
        <taxon>Edwardsiidae</taxon>
        <taxon>Nematostella</taxon>
    </lineage>
</organism>
<evidence type="ECO:0000256" key="6">
    <source>
        <dbReference type="ARBA" id="ARBA00022833"/>
    </source>
</evidence>
<dbReference type="EC" id="5.6.2.1" evidence="12"/>
<feature type="domain" description="GRF-type" evidence="15">
    <location>
        <begin position="782"/>
        <end position="823"/>
    </location>
</feature>
<evidence type="ECO:0000256" key="2">
    <source>
        <dbReference type="ARBA" id="ARBA00001946"/>
    </source>
</evidence>
<dbReference type="Gene3D" id="1.10.460.10">
    <property type="entry name" value="Topoisomerase I, domain 2"/>
    <property type="match status" value="1"/>
</dbReference>
<dbReference type="EMBL" id="DS469597">
    <property type="protein sequence ID" value="EDO40018.1"/>
    <property type="molecule type" value="Genomic_DNA"/>
</dbReference>
<evidence type="ECO:0000256" key="3">
    <source>
        <dbReference type="ARBA" id="ARBA00009446"/>
    </source>
</evidence>